<proteinExistence type="predicted"/>
<accession>A0A7Z7PVW3</accession>
<protein>
    <submittedName>
        <fullName evidence="1">Uncharacterized protein</fullName>
    </submittedName>
</protein>
<reference evidence="1 2" key="1">
    <citation type="submission" date="2018-06" db="EMBL/GenBank/DDBJ databases">
        <authorList>
            <consortium name="Pathogen Informatics"/>
            <person name="Doyle S."/>
        </authorList>
    </citation>
    <scope>NUCLEOTIDE SEQUENCE [LARGE SCALE GENOMIC DNA]</scope>
    <source>
        <strain evidence="1 2">NCTC10588</strain>
    </source>
</reference>
<evidence type="ECO:0000313" key="2">
    <source>
        <dbReference type="Proteomes" id="UP000254876"/>
    </source>
</evidence>
<dbReference type="Proteomes" id="UP000254876">
    <property type="component" value="Unassembled WGS sequence"/>
</dbReference>
<gene>
    <name evidence="1" type="ORF">NCTC10588_01067</name>
</gene>
<name>A0A7Z7PVW3_9FLAO</name>
<dbReference type="RefSeq" id="WP_047034165.1">
    <property type="nucleotide sequence ID" value="NZ_CP123487.1"/>
</dbReference>
<comment type="caution">
    <text evidence="1">The sequence shown here is derived from an EMBL/GenBank/DDBJ whole genome shotgun (WGS) entry which is preliminary data.</text>
</comment>
<sequence>MKHIVLSPAEMFLYNLAGQDDFRFLVLKTVLGYLLLRAQNPTTTKAVFFLDSNINELGVVNGGTGKSLLLLYLSYMRSLCQISGKDFNSTLRFIYDRVTEFTSIIGFNDMKSNIDFEHFFGRSTDGQLIERKYKQSIFIPYIYSPKLAFTSNYYPKAPSGNSTDRRLYVYEVSAYYSKKLTPKDEFGHSFFYDWDEGQWLEFDRLMISCVQLYLQHGLLEAPSIHLEQRKLISEVGTEIMEFLDEVLLTKTKLHKKELFADFRKESTASSRYQLSHRGFTIKVKKYLEYKGIPYKETPSDTKVFIEVITEEAQKKQSLLTINDIKTDYRTVDTANKMTRLVNQIQKFFSTDNTTKN</sequence>
<evidence type="ECO:0000313" key="1">
    <source>
        <dbReference type="EMBL" id="STC98369.1"/>
    </source>
</evidence>
<dbReference type="AlphaFoldDB" id="A0A7Z7PVW3"/>
<dbReference type="EMBL" id="UFYD01000001">
    <property type="protein sequence ID" value="STC98369.1"/>
    <property type="molecule type" value="Genomic_DNA"/>
</dbReference>
<organism evidence="1 2">
    <name type="scientific">Elizabethkingia anophelis</name>
    <dbReference type="NCBI Taxonomy" id="1117645"/>
    <lineage>
        <taxon>Bacteria</taxon>
        <taxon>Pseudomonadati</taxon>
        <taxon>Bacteroidota</taxon>
        <taxon>Flavobacteriia</taxon>
        <taxon>Flavobacteriales</taxon>
        <taxon>Weeksellaceae</taxon>
        <taxon>Elizabethkingia</taxon>
    </lineage>
</organism>